<comment type="caution">
    <text evidence="2">The sequence shown here is derived from an EMBL/GenBank/DDBJ whole genome shotgun (WGS) entry which is preliminary data.</text>
</comment>
<evidence type="ECO:0000313" key="2">
    <source>
        <dbReference type="EMBL" id="RTH16345.1"/>
    </source>
</evidence>
<keyword evidence="1" id="KW-0812">Transmembrane</keyword>
<protein>
    <submittedName>
        <fullName evidence="2">CPBP family intramembrane metalloprotease</fullName>
    </submittedName>
</protein>
<dbReference type="AlphaFoldDB" id="A0A430RK56"/>
<dbReference type="Proteomes" id="UP000287439">
    <property type="component" value="Unassembled WGS sequence"/>
</dbReference>
<keyword evidence="1" id="KW-1133">Transmembrane helix</keyword>
<keyword evidence="1" id="KW-0472">Membrane</keyword>
<dbReference type="EMBL" id="PELV01000345">
    <property type="protein sequence ID" value="RTH16345.1"/>
    <property type="molecule type" value="Genomic_DNA"/>
</dbReference>
<accession>A0A430RK56</accession>
<feature type="non-terminal residue" evidence="2">
    <location>
        <position position="1"/>
    </location>
</feature>
<name>A0A430RK56_THESC</name>
<feature type="transmembrane region" description="Helical" evidence="1">
    <location>
        <begin position="21"/>
        <end position="41"/>
    </location>
</feature>
<dbReference type="GO" id="GO:0008237">
    <property type="term" value="F:metallopeptidase activity"/>
    <property type="evidence" value="ECO:0007669"/>
    <property type="project" value="UniProtKB-KW"/>
</dbReference>
<keyword evidence="2" id="KW-0378">Hydrolase</keyword>
<keyword evidence="2" id="KW-0645">Protease</keyword>
<sequence>HGTLNAIAGLSLILVERTHDLLIGVVGLPGLFLLSLFNLWLRRRV</sequence>
<keyword evidence="2" id="KW-0482">Metalloprotease</keyword>
<evidence type="ECO:0000313" key="3">
    <source>
        <dbReference type="Proteomes" id="UP000287439"/>
    </source>
</evidence>
<dbReference type="GO" id="GO:0006508">
    <property type="term" value="P:proteolysis"/>
    <property type="evidence" value="ECO:0007669"/>
    <property type="project" value="UniProtKB-KW"/>
</dbReference>
<reference evidence="2 3" key="1">
    <citation type="journal article" date="2019" name="Extremophiles">
        <title>Biogeography of thermophiles and predominance of Thermus scotoductus in domestic water heaters.</title>
        <authorList>
            <person name="Wilpiszeski R.L."/>
            <person name="Zhang Z."/>
            <person name="House C.H."/>
        </authorList>
    </citation>
    <scope>NUCLEOTIDE SEQUENCE [LARGE SCALE GENOMIC DNA]</scope>
    <source>
        <strain evidence="2 3">28_S28</strain>
    </source>
</reference>
<organism evidence="2 3">
    <name type="scientific">Thermus scotoductus</name>
    <dbReference type="NCBI Taxonomy" id="37636"/>
    <lineage>
        <taxon>Bacteria</taxon>
        <taxon>Thermotogati</taxon>
        <taxon>Deinococcota</taxon>
        <taxon>Deinococci</taxon>
        <taxon>Thermales</taxon>
        <taxon>Thermaceae</taxon>
        <taxon>Thermus</taxon>
    </lineage>
</organism>
<gene>
    <name evidence="2" type="ORF">CSW41_09390</name>
</gene>
<evidence type="ECO:0000256" key="1">
    <source>
        <dbReference type="SAM" id="Phobius"/>
    </source>
</evidence>
<proteinExistence type="predicted"/>